<organism evidence="2 3">
    <name type="scientific">Candidatus Yanofskybacteria bacterium RIFCSPHIGHO2_01_FULL_45_42</name>
    <dbReference type="NCBI Taxonomy" id="1802671"/>
    <lineage>
        <taxon>Bacteria</taxon>
        <taxon>Candidatus Yanofskyibacteriota</taxon>
    </lineage>
</organism>
<dbReference type="SUPFAM" id="SSF53271">
    <property type="entry name" value="PRTase-like"/>
    <property type="match status" value="1"/>
</dbReference>
<dbReference type="InterPro" id="IPR029057">
    <property type="entry name" value="PRTase-like"/>
</dbReference>
<name>A0A1F8EYG2_9BACT</name>
<comment type="caution">
    <text evidence="2">The sequence shown here is derived from an EMBL/GenBank/DDBJ whole genome shotgun (WGS) entry which is preliminary data.</text>
</comment>
<dbReference type="Proteomes" id="UP000178023">
    <property type="component" value="Unassembled WGS sequence"/>
</dbReference>
<protein>
    <recommendedName>
        <fullName evidence="1">Phosphoribosyltransferase domain-containing protein</fullName>
    </recommendedName>
</protein>
<dbReference type="InterPro" id="IPR000836">
    <property type="entry name" value="PRTase_dom"/>
</dbReference>
<reference evidence="2 3" key="1">
    <citation type="journal article" date="2016" name="Nat. Commun.">
        <title>Thousands of microbial genomes shed light on interconnected biogeochemical processes in an aquifer system.</title>
        <authorList>
            <person name="Anantharaman K."/>
            <person name="Brown C.T."/>
            <person name="Hug L.A."/>
            <person name="Sharon I."/>
            <person name="Castelle C.J."/>
            <person name="Probst A.J."/>
            <person name="Thomas B.C."/>
            <person name="Singh A."/>
            <person name="Wilkins M.J."/>
            <person name="Karaoz U."/>
            <person name="Brodie E.L."/>
            <person name="Williams K.H."/>
            <person name="Hubbard S.S."/>
            <person name="Banfield J.F."/>
        </authorList>
    </citation>
    <scope>NUCLEOTIDE SEQUENCE [LARGE SCALE GENOMIC DNA]</scope>
</reference>
<dbReference type="AlphaFoldDB" id="A0A1F8EYG2"/>
<accession>A0A1F8EYG2</accession>
<proteinExistence type="predicted"/>
<dbReference type="EMBL" id="MGJL01000044">
    <property type="protein sequence ID" value="OGN05912.1"/>
    <property type="molecule type" value="Genomic_DNA"/>
</dbReference>
<gene>
    <name evidence="2" type="ORF">A2750_01730</name>
</gene>
<dbReference type="Gene3D" id="3.40.50.2020">
    <property type="match status" value="1"/>
</dbReference>
<dbReference type="CDD" id="cd06223">
    <property type="entry name" value="PRTases_typeI"/>
    <property type="match status" value="1"/>
</dbReference>
<evidence type="ECO:0000313" key="3">
    <source>
        <dbReference type="Proteomes" id="UP000178023"/>
    </source>
</evidence>
<evidence type="ECO:0000259" key="1">
    <source>
        <dbReference type="Pfam" id="PF14681"/>
    </source>
</evidence>
<feature type="domain" description="Phosphoribosyltransferase" evidence="1">
    <location>
        <begin position="49"/>
        <end position="193"/>
    </location>
</feature>
<dbReference type="Pfam" id="PF14681">
    <property type="entry name" value="UPRTase"/>
    <property type="match status" value="1"/>
</dbReference>
<evidence type="ECO:0000313" key="2">
    <source>
        <dbReference type="EMBL" id="OGN05912.1"/>
    </source>
</evidence>
<sequence>MNEDMVKLLEAIRNRNLSMCEFRRNSKVLADYLIDELLTKIPATKWPNIIPVLVFRASLVFLHPISMKLPNSPIGFVGLRRDEKTAIAEKYYSNLPRFNENSIVVILDPMLGTAGTLRQTHEEAAEKYAADTGKQIDRNNVYYVGFLAAEPGYQKALKLIPPENIILLAVDPELDANFYIVPGLGDFGDRYFGN</sequence>